<name>A0ABQ4RUL9_9HYPH</name>
<sequence>MATIAILIGTPNGTRLLAASVEREAAIMAEAVLFKVERDALPVPLWVQCGDAGIAGRLTRYLVELQTDLMAAGADRTPS</sequence>
<dbReference type="Proteomes" id="UP001055125">
    <property type="component" value="Unassembled WGS sequence"/>
</dbReference>
<proteinExistence type="predicted"/>
<reference evidence="1" key="2">
    <citation type="submission" date="2021-08" db="EMBL/GenBank/DDBJ databases">
        <authorList>
            <person name="Tani A."/>
            <person name="Ola A."/>
            <person name="Ogura Y."/>
            <person name="Katsura K."/>
            <person name="Hayashi T."/>
        </authorList>
    </citation>
    <scope>NUCLEOTIDE SEQUENCE</scope>
    <source>
        <strain evidence="1">DSM 19015</strain>
    </source>
</reference>
<gene>
    <name evidence="1" type="ORF">OCOJLMKI_1276</name>
</gene>
<reference evidence="1" key="1">
    <citation type="journal article" date="2021" name="Front. Microbiol.">
        <title>Comprehensive Comparative Genomics and Phenotyping of Methylobacterium Species.</title>
        <authorList>
            <person name="Alessa O."/>
            <person name="Ogura Y."/>
            <person name="Fujitani Y."/>
            <person name="Takami H."/>
            <person name="Hayashi T."/>
            <person name="Sahin N."/>
            <person name="Tani A."/>
        </authorList>
    </citation>
    <scope>NUCLEOTIDE SEQUENCE</scope>
    <source>
        <strain evidence="1">DSM 19015</strain>
    </source>
</reference>
<dbReference type="RefSeq" id="WP_238243260.1">
    <property type="nucleotide sequence ID" value="NZ_BPQP01000018.1"/>
</dbReference>
<evidence type="ECO:0000313" key="1">
    <source>
        <dbReference type="EMBL" id="GJD94075.1"/>
    </source>
</evidence>
<organism evidence="1 2">
    <name type="scientific">Methylobacterium iners</name>
    <dbReference type="NCBI Taxonomy" id="418707"/>
    <lineage>
        <taxon>Bacteria</taxon>
        <taxon>Pseudomonadati</taxon>
        <taxon>Pseudomonadota</taxon>
        <taxon>Alphaproteobacteria</taxon>
        <taxon>Hyphomicrobiales</taxon>
        <taxon>Methylobacteriaceae</taxon>
        <taxon>Methylobacterium</taxon>
    </lineage>
</organism>
<comment type="caution">
    <text evidence="1">The sequence shown here is derived from an EMBL/GenBank/DDBJ whole genome shotgun (WGS) entry which is preliminary data.</text>
</comment>
<protein>
    <submittedName>
        <fullName evidence="1">Uncharacterized protein</fullName>
    </submittedName>
</protein>
<keyword evidence="2" id="KW-1185">Reference proteome</keyword>
<evidence type="ECO:0000313" key="2">
    <source>
        <dbReference type="Proteomes" id="UP001055125"/>
    </source>
</evidence>
<dbReference type="EMBL" id="BPQP01000018">
    <property type="protein sequence ID" value="GJD94075.1"/>
    <property type="molecule type" value="Genomic_DNA"/>
</dbReference>
<accession>A0ABQ4RUL9</accession>